<dbReference type="GO" id="GO:0031380">
    <property type="term" value="C:nuclear RNA-directed RNA polymerase complex"/>
    <property type="evidence" value="ECO:0007669"/>
    <property type="project" value="TreeGrafter"/>
</dbReference>
<dbReference type="RefSeq" id="XP_033592081.1">
    <property type="nucleotide sequence ID" value="XM_033733033.1"/>
</dbReference>
<dbReference type="GO" id="GO:0030422">
    <property type="term" value="P:siRNA processing"/>
    <property type="evidence" value="ECO:0007669"/>
    <property type="project" value="TreeGrafter"/>
</dbReference>
<dbReference type="EMBL" id="MU001633">
    <property type="protein sequence ID" value="KAF2485512.1"/>
    <property type="molecule type" value="Genomic_DNA"/>
</dbReference>
<feature type="domain" description="RDRP core" evidence="3">
    <location>
        <begin position="514"/>
        <end position="784"/>
    </location>
</feature>
<evidence type="ECO:0000256" key="1">
    <source>
        <dbReference type="RuleBase" id="RU363098"/>
    </source>
</evidence>
<dbReference type="GO" id="GO:0003723">
    <property type="term" value="F:RNA binding"/>
    <property type="evidence" value="ECO:0007669"/>
    <property type="project" value="UniProtKB-KW"/>
</dbReference>
<gene>
    <name evidence="4" type="ORF">BDY17DRAFT_293761</name>
</gene>
<evidence type="ECO:0000313" key="5">
    <source>
        <dbReference type="Proteomes" id="UP000799767"/>
    </source>
</evidence>
<dbReference type="EC" id="2.7.7.48" evidence="1"/>
<organism evidence="4 5">
    <name type="scientific">Neohortaea acidophila</name>
    <dbReference type="NCBI Taxonomy" id="245834"/>
    <lineage>
        <taxon>Eukaryota</taxon>
        <taxon>Fungi</taxon>
        <taxon>Dikarya</taxon>
        <taxon>Ascomycota</taxon>
        <taxon>Pezizomycotina</taxon>
        <taxon>Dothideomycetes</taxon>
        <taxon>Dothideomycetidae</taxon>
        <taxon>Mycosphaerellales</taxon>
        <taxon>Teratosphaeriaceae</taxon>
        <taxon>Neohortaea</taxon>
    </lineage>
</organism>
<sequence>MSRSGMARPPDGPRPSSSLWLHRAANATEALASFGTESKISFPTGLMSPARTHKSTEQQIREKFSSLFYIDRPTLELEITDFLTYPANVWSDPNERLKYLLGKLENAVKGTPRRLTRSATMLARTQSAQKFQEVLDDPNPPDSTSMSVKHGPKISAAEFGKIELPMPMSQPTGLVSANTSFSSHASFWSNAHNSSQSAGTPASSMGTPMEIDGACGKSTPDSEFPMSSMTAEAFREALNDVQSGRNETAVDSPSSYKTPFESPSDYKSPLGSGSSSGRKRSREVDDSPFAPGRATKAQAMDLPYPAFSNPQQPPESAAEVQTPPRTAAAGQAQAPLLSPARTPAVNHRVRDIPVHGLSSIELPPSFLKLRFDLRLEAYRVLQTGKILPGALEMQWRTPRTMEKLHELTDRLGIQYQHGFKTDFSDATLCARLRWGEDPKGPLLRLEFLPPRKERSSELQRKWGSTRFLYVDSVDPGRPPKGISGKDVRERFVQMLTNEHSLLGNKYKLFFARDISITPSQTKIHRSVLSDDDLTTFNVNRFKMSAKPSVLYSGFLPILQHGGVPSHVIHEHVRKSVEMLVDSFEEALKSPVQFRQWLSVQNEIHQTANRELGIETVAGFPVLMSEKIYQMLESGFEPTKCRFLADEIATLMTGVFNLKMKNFKIPYARSTSLMGTVDTSGLVKPGEVHISFSTTFVDAVSGERSSSWHGMAALVARNPARRPSDIRKLRIVSHPDLSHLTDVAVFSSLGPQPEGSKMQGGDYDGDTYWICVESKIVDSFQNSPAPRESELPDISELLIEKDGALVRDIISIPESDGAALDEDEVAEWIRSNLRTISRPSGPST</sequence>
<keyword evidence="1" id="KW-0694">RNA-binding</keyword>
<keyword evidence="1" id="KW-0696">RNA-directed RNA polymerase</keyword>
<dbReference type="PANTHER" id="PTHR23079">
    <property type="entry name" value="RNA-DEPENDENT RNA POLYMERASE"/>
    <property type="match status" value="1"/>
</dbReference>
<protein>
    <recommendedName>
        <fullName evidence="1">RNA-dependent RNA polymerase</fullName>
        <ecNumber evidence="1">2.7.7.48</ecNumber>
    </recommendedName>
</protein>
<evidence type="ECO:0000313" key="4">
    <source>
        <dbReference type="EMBL" id="KAF2485512.1"/>
    </source>
</evidence>
<feature type="region of interest" description="Disordered" evidence="2">
    <location>
        <begin position="242"/>
        <end position="342"/>
    </location>
</feature>
<comment type="catalytic activity">
    <reaction evidence="1">
        <text>RNA(n) + a ribonucleoside 5'-triphosphate = RNA(n+1) + diphosphate</text>
        <dbReference type="Rhea" id="RHEA:21248"/>
        <dbReference type="Rhea" id="RHEA-COMP:14527"/>
        <dbReference type="Rhea" id="RHEA-COMP:17342"/>
        <dbReference type="ChEBI" id="CHEBI:33019"/>
        <dbReference type="ChEBI" id="CHEBI:61557"/>
        <dbReference type="ChEBI" id="CHEBI:140395"/>
        <dbReference type="EC" id="2.7.7.48"/>
    </reaction>
</comment>
<dbReference type="InterPro" id="IPR057596">
    <property type="entry name" value="RDRP_core"/>
</dbReference>
<dbReference type="OrthoDB" id="10055769at2759"/>
<dbReference type="AlphaFoldDB" id="A0A6A6PZR6"/>
<keyword evidence="5" id="KW-1185">Reference proteome</keyword>
<dbReference type="InterPro" id="IPR007855">
    <property type="entry name" value="RDRP"/>
</dbReference>
<name>A0A6A6PZR6_9PEZI</name>
<accession>A0A6A6PZR6</accession>
<keyword evidence="1" id="KW-0548">Nucleotidyltransferase</keyword>
<reference evidence="4" key="1">
    <citation type="journal article" date="2020" name="Stud. Mycol.">
        <title>101 Dothideomycetes genomes: a test case for predicting lifestyles and emergence of pathogens.</title>
        <authorList>
            <person name="Haridas S."/>
            <person name="Albert R."/>
            <person name="Binder M."/>
            <person name="Bloem J."/>
            <person name="Labutti K."/>
            <person name="Salamov A."/>
            <person name="Andreopoulos B."/>
            <person name="Baker S."/>
            <person name="Barry K."/>
            <person name="Bills G."/>
            <person name="Bluhm B."/>
            <person name="Cannon C."/>
            <person name="Castanera R."/>
            <person name="Culley D."/>
            <person name="Daum C."/>
            <person name="Ezra D."/>
            <person name="Gonzalez J."/>
            <person name="Henrissat B."/>
            <person name="Kuo A."/>
            <person name="Liang C."/>
            <person name="Lipzen A."/>
            <person name="Lutzoni F."/>
            <person name="Magnuson J."/>
            <person name="Mondo S."/>
            <person name="Nolan M."/>
            <person name="Ohm R."/>
            <person name="Pangilinan J."/>
            <person name="Park H.-J."/>
            <person name="Ramirez L."/>
            <person name="Alfaro M."/>
            <person name="Sun H."/>
            <person name="Tritt A."/>
            <person name="Yoshinaga Y."/>
            <person name="Zwiers L.-H."/>
            <person name="Turgeon B."/>
            <person name="Goodwin S."/>
            <person name="Spatafora J."/>
            <person name="Crous P."/>
            <person name="Grigoriev I."/>
        </authorList>
    </citation>
    <scope>NUCLEOTIDE SEQUENCE</scope>
    <source>
        <strain evidence="4">CBS 113389</strain>
    </source>
</reference>
<evidence type="ECO:0000259" key="3">
    <source>
        <dbReference type="Pfam" id="PF05183"/>
    </source>
</evidence>
<dbReference type="GO" id="GO:0003968">
    <property type="term" value="F:RNA-directed RNA polymerase activity"/>
    <property type="evidence" value="ECO:0007669"/>
    <property type="project" value="UniProtKB-KW"/>
</dbReference>
<keyword evidence="1" id="KW-0808">Transferase</keyword>
<feature type="compositionally biased region" description="Polar residues" evidence="2">
    <location>
        <begin position="242"/>
        <end position="257"/>
    </location>
</feature>
<feature type="compositionally biased region" description="Polar residues" evidence="2">
    <location>
        <begin position="189"/>
        <end position="206"/>
    </location>
</feature>
<dbReference type="Pfam" id="PF05183">
    <property type="entry name" value="RdRP"/>
    <property type="match status" value="1"/>
</dbReference>
<dbReference type="PANTHER" id="PTHR23079:SF14">
    <property type="entry name" value="RNA-DEPENDENT RNA POLYMERASE"/>
    <property type="match status" value="1"/>
</dbReference>
<comment type="similarity">
    <text evidence="1">Belongs to the RdRP family.</text>
</comment>
<feature type="region of interest" description="Disordered" evidence="2">
    <location>
        <begin position="189"/>
        <end position="226"/>
    </location>
</feature>
<dbReference type="Proteomes" id="UP000799767">
    <property type="component" value="Unassembled WGS sequence"/>
</dbReference>
<proteinExistence type="inferred from homology"/>
<dbReference type="GeneID" id="54474035"/>
<evidence type="ECO:0000256" key="2">
    <source>
        <dbReference type="SAM" id="MobiDB-lite"/>
    </source>
</evidence>